<dbReference type="VEuPathDB" id="AmoebaDB:DICPUDRAFT_91480"/>
<evidence type="ECO:0000313" key="1">
    <source>
        <dbReference type="EMBL" id="EGC38170.1"/>
    </source>
</evidence>
<dbReference type="EMBL" id="GL870982">
    <property type="protein sequence ID" value="EGC38170.1"/>
    <property type="molecule type" value="Genomic_DNA"/>
</dbReference>
<accession>F0ZD28</accession>
<sequence>MNSITTFVKKQISFVKFFGKNLFKPFSLDLINKEHEKELRLKNEIFKKHSLKTIEKSKLVMQVHAAQLKLFDISKELDYINQRKLYQQQQLIDSLNSLLSSIEIDSEGSIINKKKNKGPILPKGDLNCEAIQKQQEQQLKKLHQSNIQDQQQSASINDLDSIFNDQNNQNDTTIEYIDPNLFDYDSVFKKPEPFNQEKYLKELEERIKSGYEEKKININGKEN</sequence>
<dbReference type="RefSeq" id="XP_003285297.1">
    <property type="nucleotide sequence ID" value="XM_003285249.1"/>
</dbReference>
<dbReference type="eggNOG" id="ENOG502RIB7">
    <property type="taxonomic scope" value="Eukaryota"/>
</dbReference>
<dbReference type="OMA" id="DTTIEYI"/>
<protein>
    <submittedName>
        <fullName evidence="1">Uncharacterized protein</fullName>
    </submittedName>
</protein>
<dbReference type="FunCoup" id="F0ZD28">
    <property type="interactions" value="937"/>
</dbReference>
<dbReference type="AlphaFoldDB" id="F0ZD28"/>
<organism evidence="1 2">
    <name type="scientific">Dictyostelium purpureum</name>
    <name type="common">Slime mold</name>
    <dbReference type="NCBI Taxonomy" id="5786"/>
    <lineage>
        <taxon>Eukaryota</taxon>
        <taxon>Amoebozoa</taxon>
        <taxon>Evosea</taxon>
        <taxon>Eumycetozoa</taxon>
        <taxon>Dictyostelia</taxon>
        <taxon>Dictyosteliales</taxon>
        <taxon>Dictyosteliaceae</taxon>
        <taxon>Dictyostelium</taxon>
    </lineage>
</organism>
<dbReference type="KEGG" id="dpp:DICPUDRAFT_91480"/>
<proteinExistence type="predicted"/>
<dbReference type="InParanoid" id="F0ZD28"/>
<name>F0ZD28_DICPU</name>
<dbReference type="GeneID" id="10502691"/>
<dbReference type="Proteomes" id="UP000001064">
    <property type="component" value="Unassembled WGS sequence"/>
</dbReference>
<reference evidence="2" key="1">
    <citation type="journal article" date="2011" name="Genome Biol.">
        <title>Comparative genomics of the social amoebae Dictyostelium discoideum and Dictyostelium purpureum.</title>
        <authorList>
            <consortium name="US DOE Joint Genome Institute (JGI-PGF)"/>
            <person name="Sucgang R."/>
            <person name="Kuo A."/>
            <person name="Tian X."/>
            <person name="Salerno W."/>
            <person name="Parikh A."/>
            <person name="Feasley C.L."/>
            <person name="Dalin E."/>
            <person name="Tu H."/>
            <person name="Huang E."/>
            <person name="Barry K."/>
            <person name="Lindquist E."/>
            <person name="Shapiro H."/>
            <person name="Bruce D."/>
            <person name="Schmutz J."/>
            <person name="Salamov A."/>
            <person name="Fey P."/>
            <person name="Gaudet P."/>
            <person name="Anjard C."/>
            <person name="Babu M.M."/>
            <person name="Basu S."/>
            <person name="Bushmanova Y."/>
            <person name="van der Wel H."/>
            <person name="Katoh-Kurasawa M."/>
            <person name="Dinh C."/>
            <person name="Coutinho P.M."/>
            <person name="Saito T."/>
            <person name="Elias M."/>
            <person name="Schaap P."/>
            <person name="Kay R.R."/>
            <person name="Henrissat B."/>
            <person name="Eichinger L."/>
            <person name="Rivero F."/>
            <person name="Putnam N.H."/>
            <person name="West C.M."/>
            <person name="Loomis W.F."/>
            <person name="Chisholm R.L."/>
            <person name="Shaulsky G."/>
            <person name="Strassmann J.E."/>
            <person name="Queller D.C."/>
            <person name="Kuspa A."/>
            <person name="Grigoriev I.V."/>
        </authorList>
    </citation>
    <scope>NUCLEOTIDE SEQUENCE [LARGE SCALE GENOMIC DNA]</scope>
    <source>
        <strain evidence="2">QSDP1</strain>
    </source>
</reference>
<keyword evidence="2" id="KW-1185">Reference proteome</keyword>
<evidence type="ECO:0000313" key="2">
    <source>
        <dbReference type="Proteomes" id="UP000001064"/>
    </source>
</evidence>
<gene>
    <name evidence="1" type="ORF">DICPUDRAFT_91480</name>
</gene>